<reference evidence="3" key="1">
    <citation type="journal article" date="2020" name="Stud. Mycol.">
        <title>101 Dothideomycetes genomes: a test case for predicting lifestyles and emergence of pathogens.</title>
        <authorList>
            <person name="Haridas S."/>
            <person name="Albert R."/>
            <person name="Binder M."/>
            <person name="Bloem J."/>
            <person name="Labutti K."/>
            <person name="Salamov A."/>
            <person name="Andreopoulos B."/>
            <person name="Baker S."/>
            <person name="Barry K."/>
            <person name="Bills G."/>
            <person name="Bluhm B."/>
            <person name="Cannon C."/>
            <person name="Castanera R."/>
            <person name="Culley D."/>
            <person name="Daum C."/>
            <person name="Ezra D."/>
            <person name="Gonzalez J."/>
            <person name="Henrissat B."/>
            <person name="Kuo A."/>
            <person name="Liang C."/>
            <person name="Lipzen A."/>
            <person name="Lutzoni F."/>
            <person name="Magnuson J."/>
            <person name="Mondo S."/>
            <person name="Nolan M."/>
            <person name="Ohm R."/>
            <person name="Pangilinan J."/>
            <person name="Park H.-J."/>
            <person name="Ramirez L."/>
            <person name="Alfaro M."/>
            <person name="Sun H."/>
            <person name="Tritt A."/>
            <person name="Yoshinaga Y."/>
            <person name="Zwiers L.-H."/>
            <person name="Turgeon B."/>
            <person name="Goodwin S."/>
            <person name="Spatafora J."/>
            <person name="Crous P."/>
            <person name="Grigoriev I."/>
        </authorList>
    </citation>
    <scope>NUCLEOTIDE SEQUENCE</scope>
    <source>
        <strain evidence="3">CBS 279.74</strain>
    </source>
</reference>
<proteinExistence type="inferred from homology"/>
<dbReference type="Pfam" id="PF00067">
    <property type="entry name" value="p450"/>
    <property type="match status" value="1"/>
</dbReference>
<evidence type="ECO:0000313" key="3">
    <source>
        <dbReference type="EMBL" id="KAF2704108.1"/>
    </source>
</evidence>
<keyword evidence="4" id="KW-1185">Reference proteome</keyword>
<dbReference type="PRINTS" id="PR00385">
    <property type="entry name" value="P450"/>
</dbReference>
<keyword evidence="2" id="KW-0479">Metal-binding</keyword>
<evidence type="ECO:0000256" key="2">
    <source>
        <dbReference type="PIRSR" id="PIRSR602401-1"/>
    </source>
</evidence>
<dbReference type="Proteomes" id="UP000799428">
    <property type="component" value="Unassembled WGS sequence"/>
</dbReference>
<dbReference type="SUPFAM" id="SSF48264">
    <property type="entry name" value="Cytochrome P450"/>
    <property type="match status" value="1"/>
</dbReference>
<dbReference type="PANTHER" id="PTHR24305:SF166">
    <property type="entry name" value="CYTOCHROME P450 12A4, MITOCHONDRIAL-RELATED"/>
    <property type="match status" value="1"/>
</dbReference>
<dbReference type="GO" id="GO:0004497">
    <property type="term" value="F:monooxygenase activity"/>
    <property type="evidence" value="ECO:0007669"/>
    <property type="project" value="InterPro"/>
</dbReference>
<dbReference type="AlphaFoldDB" id="A0A6G1JU95"/>
<protein>
    <submittedName>
        <fullName evidence="3">Cytochrome P450</fullName>
    </submittedName>
</protein>
<dbReference type="InterPro" id="IPR002401">
    <property type="entry name" value="Cyt_P450_E_grp-I"/>
</dbReference>
<dbReference type="PANTHER" id="PTHR24305">
    <property type="entry name" value="CYTOCHROME P450"/>
    <property type="match status" value="1"/>
</dbReference>
<dbReference type="InterPro" id="IPR001128">
    <property type="entry name" value="Cyt_P450"/>
</dbReference>
<organism evidence="3 4">
    <name type="scientific">Pleomassaria siparia CBS 279.74</name>
    <dbReference type="NCBI Taxonomy" id="1314801"/>
    <lineage>
        <taxon>Eukaryota</taxon>
        <taxon>Fungi</taxon>
        <taxon>Dikarya</taxon>
        <taxon>Ascomycota</taxon>
        <taxon>Pezizomycotina</taxon>
        <taxon>Dothideomycetes</taxon>
        <taxon>Pleosporomycetidae</taxon>
        <taxon>Pleosporales</taxon>
        <taxon>Pleomassariaceae</taxon>
        <taxon>Pleomassaria</taxon>
    </lineage>
</organism>
<dbReference type="GO" id="GO:0016705">
    <property type="term" value="F:oxidoreductase activity, acting on paired donors, with incorporation or reduction of molecular oxygen"/>
    <property type="evidence" value="ECO:0007669"/>
    <property type="project" value="InterPro"/>
</dbReference>
<comment type="cofactor">
    <cofactor evidence="2">
        <name>heme</name>
        <dbReference type="ChEBI" id="CHEBI:30413"/>
    </cofactor>
</comment>
<gene>
    <name evidence="3" type="ORF">K504DRAFT_390943</name>
</gene>
<dbReference type="PRINTS" id="PR00463">
    <property type="entry name" value="EP450I"/>
</dbReference>
<evidence type="ECO:0000313" key="4">
    <source>
        <dbReference type="Proteomes" id="UP000799428"/>
    </source>
</evidence>
<dbReference type="EMBL" id="MU005783">
    <property type="protein sequence ID" value="KAF2704108.1"/>
    <property type="molecule type" value="Genomic_DNA"/>
</dbReference>
<dbReference type="GO" id="GO:0020037">
    <property type="term" value="F:heme binding"/>
    <property type="evidence" value="ECO:0007669"/>
    <property type="project" value="InterPro"/>
</dbReference>
<evidence type="ECO:0000256" key="1">
    <source>
        <dbReference type="ARBA" id="ARBA00010617"/>
    </source>
</evidence>
<keyword evidence="2" id="KW-0408">Iron</keyword>
<accession>A0A6G1JU95</accession>
<dbReference type="InterPro" id="IPR050121">
    <property type="entry name" value="Cytochrome_P450_monoxygenase"/>
</dbReference>
<dbReference type="GO" id="GO:0005506">
    <property type="term" value="F:iron ion binding"/>
    <property type="evidence" value="ECO:0007669"/>
    <property type="project" value="InterPro"/>
</dbReference>
<comment type="similarity">
    <text evidence="1">Belongs to the cytochrome P450 family.</text>
</comment>
<name>A0A6G1JU95_9PLEO</name>
<feature type="binding site" description="axial binding residue" evidence="2">
    <location>
        <position position="369"/>
    </location>
    <ligand>
        <name>heme</name>
        <dbReference type="ChEBI" id="CHEBI:30413"/>
    </ligand>
    <ligandPart>
        <name>Fe</name>
        <dbReference type="ChEBI" id="CHEBI:18248"/>
    </ligandPart>
</feature>
<dbReference type="InterPro" id="IPR036396">
    <property type="entry name" value="Cyt_P450_sf"/>
</dbReference>
<dbReference type="Gene3D" id="1.10.630.10">
    <property type="entry name" value="Cytochrome P450"/>
    <property type="match status" value="1"/>
</dbReference>
<keyword evidence="2" id="KW-0349">Heme</keyword>
<dbReference type="OrthoDB" id="1470350at2759"/>
<sequence length="435" mass="48855">MQLSHRHDDFIKPIDMLGMLNIYGPTITASKGDEHRKYRSIASPSFNENTHRTVWREAIRQAELMLEVWNHNTGHVSNLNVHANRYALHVLSKALFNREMAWDLAPEKPPGHQLTYPEAISAVFKYNNTLFMTPRALLNISPVKEHRLARQAFVEFRKYMEEMVQEQKRMAGAKQPTGHVNLLENFVSAAHSTHASPIPDAAVFGNLFIFILAGHETSANTMTFALSLLACRPNFQKALQAGIDNIVGGRDPATWMYPQDYTKIMDGHIGALMNETLRLYTVLPFLPKTNEKAQTISVDGVKHVIAPNTLAMINTSATHRHPKHWPLPLNRSYDSPPYPVSSFQPERWLSEHRPVPGAFIPFAEGFRSCMGSRFARIEFCAAIATICKNYTVELEDGTGQAALAKAEAQLSSGVGFEMGLKLKEPVALKFVRRSV</sequence>